<dbReference type="GO" id="GO:0016887">
    <property type="term" value="F:ATP hydrolysis activity"/>
    <property type="evidence" value="ECO:0007669"/>
    <property type="project" value="InterPro"/>
</dbReference>
<dbReference type="Gene3D" id="1.20.1560.10">
    <property type="entry name" value="ABC transporter type 1, transmembrane domain"/>
    <property type="match status" value="1"/>
</dbReference>
<evidence type="ECO:0000256" key="5">
    <source>
        <dbReference type="ARBA" id="ARBA00022989"/>
    </source>
</evidence>
<keyword evidence="4" id="KW-0067">ATP-binding</keyword>
<dbReference type="GO" id="GO:0034040">
    <property type="term" value="F:ATPase-coupled lipid transmembrane transporter activity"/>
    <property type="evidence" value="ECO:0007669"/>
    <property type="project" value="TreeGrafter"/>
</dbReference>
<dbReference type="EMBL" id="CVRQ01000053">
    <property type="protein sequence ID" value="CRL41847.1"/>
    <property type="molecule type" value="Genomic_DNA"/>
</dbReference>
<dbReference type="SUPFAM" id="SSF52540">
    <property type="entry name" value="P-loop containing nucleoside triphosphate hydrolases"/>
    <property type="match status" value="1"/>
</dbReference>
<name>A0A0M6WYR8_9FIRM</name>
<sequence length="590" mass="66714">MRGKKTQFESVRILKKRWKDGTFSEILEDWRWILGYSARYKGAILFYVVLGILSTSFGLASSVASKYLIDIITGYQTSKLAVLFLVMVGGQVFSLLFESLINRVSTKLSIDINNDIQADIFDKIIDADWMEISKYSNGDILNRFNGDIRTISSNAISWLPTIIIALYKLVATFMVILHYDWVMALIALGSAPFLLLLSRTVLKKQRDFSQKVLETSSKLMGFEVETFYNFDTIKSFGIAPHYSKKMRWWQKRFRDDSLKYNYFTIKTNVVLQGIGMVVQFIAFGYCLFRLWTHDITYGTMTLFLQQRSNLSAAFNNLVTIVPTFLNSSVSAHRIRELVELPKEVHITESSVLDAYAADGFSISLRDVDFSYVKEERVITDSSFEAKPGEIVALVGPSGEGKTTLIRMFLGLIHPQSGQAVMSAAGGMEVVLNAETRHLFAYVPQGNTILSGTIAENLRMVKEDATEEEMIEALEIACAWDFVKKRPDTINSNVGERGRGLSEGQAQRLSIARALLRDAPVLLLDEATSALDVETERRVLRNIMTQKPNKTCIVTTHRPSVLNMCRRVYRVMDTRVTELSEEEAAKMAMDF</sequence>
<evidence type="ECO:0000259" key="9">
    <source>
        <dbReference type="PROSITE" id="PS50929"/>
    </source>
</evidence>
<evidence type="ECO:0000256" key="6">
    <source>
        <dbReference type="ARBA" id="ARBA00023136"/>
    </source>
</evidence>
<keyword evidence="11" id="KW-1185">Reference proteome</keyword>
<evidence type="ECO:0000256" key="4">
    <source>
        <dbReference type="ARBA" id="ARBA00022840"/>
    </source>
</evidence>
<dbReference type="GO" id="GO:0140359">
    <property type="term" value="F:ABC-type transporter activity"/>
    <property type="evidence" value="ECO:0007669"/>
    <property type="project" value="InterPro"/>
</dbReference>
<feature type="transmembrane region" description="Helical" evidence="7">
    <location>
        <begin position="81"/>
        <end position="101"/>
    </location>
</feature>
<accession>A0A0M6WYR8</accession>
<feature type="transmembrane region" description="Helical" evidence="7">
    <location>
        <begin position="182"/>
        <end position="202"/>
    </location>
</feature>
<organism evidence="10 11">
    <name type="scientific">Agathobacter rectalis</name>
    <dbReference type="NCBI Taxonomy" id="39491"/>
    <lineage>
        <taxon>Bacteria</taxon>
        <taxon>Bacillati</taxon>
        <taxon>Bacillota</taxon>
        <taxon>Clostridia</taxon>
        <taxon>Lachnospirales</taxon>
        <taxon>Lachnospiraceae</taxon>
        <taxon>Agathobacter</taxon>
    </lineage>
</organism>
<dbReference type="PROSITE" id="PS50893">
    <property type="entry name" value="ABC_TRANSPORTER_2"/>
    <property type="match status" value="1"/>
</dbReference>
<comment type="subcellular location">
    <subcellularLocation>
        <location evidence="1">Cell membrane</location>
        <topology evidence="1">Multi-pass membrane protein</topology>
    </subcellularLocation>
</comment>
<feature type="transmembrane region" description="Helical" evidence="7">
    <location>
        <begin position="44"/>
        <end position="69"/>
    </location>
</feature>
<feature type="domain" description="ABC transmembrane type-1" evidence="9">
    <location>
        <begin position="45"/>
        <end position="326"/>
    </location>
</feature>
<keyword evidence="6 7" id="KW-0472">Membrane</keyword>
<keyword evidence="5 7" id="KW-1133">Transmembrane helix</keyword>
<dbReference type="GO" id="GO:0005886">
    <property type="term" value="C:plasma membrane"/>
    <property type="evidence" value="ECO:0007669"/>
    <property type="project" value="UniProtKB-SubCell"/>
</dbReference>
<dbReference type="InterPro" id="IPR039421">
    <property type="entry name" value="Type_1_exporter"/>
</dbReference>
<evidence type="ECO:0000256" key="1">
    <source>
        <dbReference type="ARBA" id="ARBA00004651"/>
    </source>
</evidence>
<evidence type="ECO:0000256" key="7">
    <source>
        <dbReference type="SAM" id="Phobius"/>
    </source>
</evidence>
<evidence type="ECO:0000256" key="3">
    <source>
        <dbReference type="ARBA" id="ARBA00022741"/>
    </source>
</evidence>
<feature type="domain" description="ABC transporter" evidence="8">
    <location>
        <begin position="362"/>
        <end position="590"/>
    </location>
</feature>
<dbReference type="SMART" id="SM00382">
    <property type="entry name" value="AAA"/>
    <property type="match status" value="1"/>
</dbReference>
<dbReference type="InterPro" id="IPR036640">
    <property type="entry name" value="ABC1_TM_sf"/>
</dbReference>
<evidence type="ECO:0000256" key="2">
    <source>
        <dbReference type="ARBA" id="ARBA00022692"/>
    </source>
</evidence>
<dbReference type="SUPFAM" id="SSF90123">
    <property type="entry name" value="ABC transporter transmembrane region"/>
    <property type="match status" value="1"/>
</dbReference>
<dbReference type="CDD" id="cd07346">
    <property type="entry name" value="ABC_6TM_exporters"/>
    <property type="match status" value="1"/>
</dbReference>
<gene>
    <name evidence="10" type="ORF">T1815_28121</name>
</gene>
<dbReference type="AlphaFoldDB" id="A0A0M6WYR8"/>
<reference evidence="11" key="1">
    <citation type="submission" date="2015-05" db="EMBL/GenBank/DDBJ databases">
        <authorList>
            <consortium name="Pathogen Informatics"/>
        </authorList>
    </citation>
    <scope>NUCLEOTIDE SEQUENCE [LARGE SCALE GENOMIC DNA]</scope>
    <source>
        <strain evidence="11">T1-815</strain>
    </source>
</reference>
<evidence type="ECO:0008006" key="12">
    <source>
        <dbReference type="Google" id="ProtNLM"/>
    </source>
</evidence>
<dbReference type="InterPro" id="IPR003593">
    <property type="entry name" value="AAA+_ATPase"/>
</dbReference>
<dbReference type="PANTHER" id="PTHR24221:SF654">
    <property type="entry name" value="ATP-BINDING CASSETTE SUB-FAMILY B MEMBER 6"/>
    <property type="match status" value="1"/>
</dbReference>
<feature type="transmembrane region" description="Helical" evidence="7">
    <location>
        <begin position="155"/>
        <end position="176"/>
    </location>
</feature>
<dbReference type="InterPro" id="IPR011527">
    <property type="entry name" value="ABC1_TM_dom"/>
</dbReference>
<evidence type="ECO:0000313" key="10">
    <source>
        <dbReference type="EMBL" id="CRL41847.1"/>
    </source>
</evidence>
<dbReference type="PROSITE" id="PS50929">
    <property type="entry name" value="ABC_TM1F"/>
    <property type="match status" value="1"/>
</dbReference>
<dbReference type="InterPro" id="IPR027417">
    <property type="entry name" value="P-loop_NTPase"/>
</dbReference>
<keyword evidence="2 7" id="KW-0812">Transmembrane</keyword>
<dbReference type="Pfam" id="PF00005">
    <property type="entry name" value="ABC_tran"/>
    <property type="match status" value="1"/>
</dbReference>
<dbReference type="GO" id="GO:0005524">
    <property type="term" value="F:ATP binding"/>
    <property type="evidence" value="ECO:0007669"/>
    <property type="project" value="UniProtKB-KW"/>
</dbReference>
<dbReference type="InterPro" id="IPR003439">
    <property type="entry name" value="ABC_transporter-like_ATP-bd"/>
</dbReference>
<dbReference type="RefSeq" id="WP_306778389.1">
    <property type="nucleotide sequence ID" value="NZ_CVRQ01000053.1"/>
</dbReference>
<dbReference type="PANTHER" id="PTHR24221">
    <property type="entry name" value="ATP-BINDING CASSETTE SUB-FAMILY B"/>
    <property type="match status" value="1"/>
</dbReference>
<feature type="transmembrane region" description="Helical" evidence="7">
    <location>
        <begin position="269"/>
        <end position="291"/>
    </location>
</feature>
<evidence type="ECO:0000313" key="11">
    <source>
        <dbReference type="Proteomes" id="UP000049472"/>
    </source>
</evidence>
<dbReference type="Pfam" id="PF00664">
    <property type="entry name" value="ABC_membrane"/>
    <property type="match status" value="1"/>
</dbReference>
<keyword evidence="3" id="KW-0547">Nucleotide-binding</keyword>
<dbReference type="Gene3D" id="3.40.50.300">
    <property type="entry name" value="P-loop containing nucleotide triphosphate hydrolases"/>
    <property type="match status" value="1"/>
</dbReference>
<protein>
    <recommendedName>
        <fullName evidence="12">ABC transporter ATP-binding protein</fullName>
    </recommendedName>
</protein>
<evidence type="ECO:0000259" key="8">
    <source>
        <dbReference type="PROSITE" id="PS50893"/>
    </source>
</evidence>
<proteinExistence type="predicted"/>
<dbReference type="Proteomes" id="UP000049472">
    <property type="component" value="Unassembled WGS sequence"/>
</dbReference>